<evidence type="ECO:0000256" key="1">
    <source>
        <dbReference type="ARBA" id="ARBA00010231"/>
    </source>
</evidence>
<organism evidence="3 4">
    <name type="scientific">Candidatus Lokiarchaeum ossiferum</name>
    <dbReference type="NCBI Taxonomy" id="2951803"/>
    <lineage>
        <taxon>Archaea</taxon>
        <taxon>Promethearchaeati</taxon>
        <taxon>Promethearchaeota</taxon>
        <taxon>Promethearchaeia</taxon>
        <taxon>Promethearchaeales</taxon>
        <taxon>Promethearchaeaceae</taxon>
        <taxon>Candidatus Lokiarchaeum</taxon>
    </lineage>
</organism>
<evidence type="ECO:0000313" key="3">
    <source>
        <dbReference type="EMBL" id="UYP44434.1"/>
    </source>
</evidence>
<evidence type="ECO:0000313" key="4">
    <source>
        <dbReference type="Proteomes" id="UP001208689"/>
    </source>
</evidence>
<protein>
    <submittedName>
        <fullName evidence="3">Phosphoglucosamine mutase</fullName>
    </submittedName>
</protein>
<gene>
    <name evidence="3" type="ORF">NEF87_000719</name>
</gene>
<accession>A0ABY6HPE6</accession>
<name>A0ABY6HPE6_9ARCH</name>
<comment type="similarity">
    <text evidence="1">Belongs to the phosphohexose mutase family.</text>
</comment>
<feature type="domain" description="Alpha-D-phosphohexomutase alpha/beta/alpha" evidence="2">
    <location>
        <begin position="39"/>
        <end position="194"/>
    </location>
</feature>
<keyword evidence="4" id="KW-1185">Reference proteome</keyword>
<proteinExistence type="inferred from homology"/>
<dbReference type="InterPro" id="IPR005844">
    <property type="entry name" value="A-D-PHexomutase_a/b/a-I"/>
</dbReference>
<dbReference type="Proteomes" id="UP001208689">
    <property type="component" value="Chromosome"/>
</dbReference>
<evidence type="ECO:0000259" key="2">
    <source>
        <dbReference type="Pfam" id="PF02878"/>
    </source>
</evidence>
<dbReference type="InterPro" id="IPR016055">
    <property type="entry name" value="A-D-PHexomutase_a/b/a-I/II/III"/>
</dbReference>
<sequence>MQLQVEPLAIQESDKFDVVKLPLLSEEQQKIINPIVPPTSGIRMVILDKKNDLLLMPANRQYMFLRVFKAISEVAKQEIGKPQPGVLLVSDDRPSANHLVGLYAKILAYDGYKIYFQKTYDPQSKAEADNEPFYSRMGTPHGSASVALFEEIDLVIVLTASHNDLIWNGVKFYIDLPMPISGRVMQSVSQRALEMSEIRMQKDFCAQYIDADKRNNDYIIDLTKKVIDLSILRNTKLLLWPYMGRAPELRDLFERVGVNVVLIERAMEPPNPTVNIDYPYLESKMQEHQISVAILLDTDRDRIVLVTRNSKTSKLETFLPNSLYAAMHSILAKDFHKNIINVRTIPSDPRGDSACKLSFVTGVGYKHLGMILYGALGKTIDTAKFDTGILYVEQNSKYEKLKHIHDIQRAIQQSPIRGEDILMVLWEESGGHTINLLDITEDNNHMQISSKIPTIGDKYPAEALLIICTLLAKGYNFSDILSKEIAGTRKMIEADDEKKVKIVSTFAQMEGQSFQVKEQTYTINTFQQVNNQIAIIYLSSLQTKVYFRPSGTGPGVRVYIFGPKNTIDQELDQIIGRINTMF</sequence>
<reference evidence="3" key="1">
    <citation type="submission" date="2022-09" db="EMBL/GenBank/DDBJ databases">
        <title>Actin cytoskeleton and complex cell architecture in an #Asgard archaeon.</title>
        <authorList>
            <person name="Ponce Toledo R.I."/>
            <person name="Schleper C."/>
            <person name="Rodrigues Oliveira T."/>
            <person name="Wollweber F."/>
            <person name="Xu J."/>
            <person name="Rittmann S."/>
            <person name="Klingl A."/>
            <person name="Pilhofer M."/>
        </authorList>
    </citation>
    <scope>NUCLEOTIDE SEQUENCE</scope>
    <source>
        <strain evidence="3">B-35</strain>
    </source>
</reference>
<dbReference type="Pfam" id="PF02878">
    <property type="entry name" value="PGM_PMM_I"/>
    <property type="match status" value="1"/>
</dbReference>
<dbReference type="SUPFAM" id="SSF53738">
    <property type="entry name" value="Phosphoglucomutase, first 3 domains"/>
    <property type="match status" value="2"/>
</dbReference>
<dbReference type="EMBL" id="CP104013">
    <property type="protein sequence ID" value="UYP44434.1"/>
    <property type="molecule type" value="Genomic_DNA"/>
</dbReference>
<dbReference type="Gene3D" id="3.40.120.10">
    <property type="entry name" value="Alpha-D-Glucose-1,6-Bisphosphate, subunit A, domain 3"/>
    <property type="match status" value="2"/>
</dbReference>